<proteinExistence type="predicted"/>
<dbReference type="EMBL" id="CAJOBD010005011">
    <property type="protein sequence ID" value="CAF4016647.1"/>
    <property type="molecule type" value="Genomic_DNA"/>
</dbReference>
<evidence type="ECO:0000313" key="2">
    <source>
        <dbReference type="EMBL" id="CAF4016647.1"/>
    </source>
</evidence>
<evidence type="ECO:0000313" key="3">
    <source>
        <dbReference type="Proteomes" id="UP000663864"/>
    </source>
</evidence>
<comment type="caution">
    <text evidence="1">The sequence shown here is derived from an EMBL/GenBank/DDBJ whole genome shotgun (WGS) entry which is preliminary data.</text>
</comment>
<dbReference type="Proteomes" id="UP000663864">
    <property type="component" value="Unassembled WGS sequence"/>
</dbReference>
<accession>A0A815EG31</accession>
<reference evidence="1" key="1">
    <citation type="submission" date="2021-02" db="EMBL/GenBank/DDBJ databases">
        <authorList>
            <person name="Nowell W R."/>
        </authorList>
    </citation>
    <scope>NUCLEOTIDE SEQUENCE</scope>
</reference>
<dbReference type="EMBL" id="CAJNOT010002391">
    <property type="protein sequence ID" value="CAF1312033.1"/>
    <property type="molecule type" value="Genomic_DNA"/>
</dbReference>
<protein>
    <submittedName>
        <fullName evidence="1">Uncharacterized protein</fullName>
    </submittedName>
</protein>
<dbReference type="Proteomes" id="UP000663836">
    <property type="component" value="Unassembled WGS sequence"/>
</dbReference>
<gene>
    <name evidence="2" type="ORF">JBS370_LOCUS27154</name>
    <name evidence="1" type="ORF">ZHD862_LOCUS28543</name>
</gene>
<dbReference type="AlphaFoldDB" id="A0A815EG31"/>
<organism evidence="1 3">
    <name type="scientific">Rotaria sordida</name>
    <dbReference type="NCBI Taxonomy" id="392033"/>
    <lineage>
        <taxon>Eukaryota</taxon>
        <taxon>Metazoa</taxon>
        <taxon>Spiralia</taxon>
        <taxon>Gnathifera</taxon>
        <taxon>Rotifera</taxon>
        <taxon>Eurotatoria</taxon>
        <taxon>Bdelloidea</taxon>
        <taxon>Philodinida</taxon>
        <taxon>Philodinidae</taxon>
        <taxon>Rotaria</taxon>
    </lineage>
</organism>
<sequence length="153" mass="17493">MIPAKDDKILTEQWDAFEQAATNSYARTTLEKMKPTQTISNDDSQFKNLEQYDSNLKKTTDGRDTTGSNINHQEATINLITELRSMRLMMTDLQIQINQNITTIQQQAELTNESLQWMMNAMVRVKMSNVPQPALSRITTSLIDDNIKSQPPQ</sequence>
<evidence type="ECO:0000313" key="1">
    <source>
        <dbReference type="EMBL" id="CAF1312033.1"/>
    </source>
</evidence>
<name>A0A815EG31_9BILA</name>